<accession>A0A9N7YTG8</accession>
<reference evidence="2" key="1">
    <citation type="submission" date="2020-03" db="EMBL/GenBank/DDBJ databases">
        <authorList>
            <person name="Weist P."/>
        </authorList>
    </citation>
    <scope>NUCLEOTIDE SEQUENCE</scope>
</reference>
<evidence type="ECO:0000256" key="1">
    <source>
        <dbReference type="SAM" id="MobiDB-lite"/>
    </source>
</evidence>
<keyword evidence="3" id="KW-1185">Reference proteome</keyword>
<dbReference type="EMBL" id="CADEAL010002035">
    <property type="protein sequence ID" value="CAB1437520.1"/>
    <property type="molecule type" value="Genomic_DNA"/>
</dbReference>
<evidence type="ECO:0000313" key="3">
    <source>
        <dbReference type="Proteomes" id="UP001153269"/>
    </source>
</evidence>
<protein>
    <submittedName>
        <fullName evidence="2">Uncharacterized protein</fullName>
    </submittedName>
</protein>
<evidence type="ECO:0000313" key="2">
    <source>
        <dbReference type="EMBL" id="CAB1437520.1"/>
    </source>
</evidence>
<comment type="caution">
    <text evidence="2">The sequence shown here is derived from an EMBL/GenBank/DDBJ whole genome shotgun (WGS) entry which is preliminary data.</text>
</comment>
<gene>
    <name evidence="2" type="ORF">PLEPLA_LOCUS25489</name>
</gene>
<dbReference type="Proteomes" id="UP001153269">
    <property type="component" value="Unassembled WGS sequence"/>
</dbReference>
<name>A0A9N7YTG8_PLEPL</name>
<feature type="region of interest" description="Disordered" evidence="1">
    <location>
        <begin position="1"/>
        <end position="36"/>
    </location>
</feature>
<proteinExistence type="predicted"/>
<dbReference type="AlphaFoldDB" id="A0A9N7YTG8"/>
<sequence>MWPISAGRALCSSKGDAVPASSHLPQGSVTNPVEKKPGELHLGLEAGTAPAPRHISSLNCKPYGLPLRQCADVWGRMLGCVGQEVPATQPGPVYSGLMV</sequence>
<organism evidence="2 3">
    <name type="scientific">Pleuronectes platessa</name>
    <name type="common">European plaice</name>
    <dbReference type="NCBI Taxonomy" id="8262"/>
    <lineage>
        <taxon>Eukaryota</taxon>
        <taxon>Metazoa</taxon>
        <taxon>Chordata</taxon>
        <taxon>Craniata</taxon>
        <taxon>Vertebrata</taxon>
        <taxon>Euteleostomi</taxon>
        <taxon>Actinopterygii</taxon>
        <taxon>Neopterygii</taxon>
        <taxon>Teleostei</taxon>
        <taxon>Neoteleostei</taxon>
        <taxon>Acanthomorphata</taxon>
        <taxon>Carangaria</taxon>
        <taxon>Pleuronectiformes</taxon>
        <taxon>Pleuronectoidei</taxon>
        <taxon>Pleuronectidae</taxon>
        <taxon>Pleuronectes</taxon>
    </lineage>
</organism>